<dbReference type="EMBL" id="SOBK01000002">
    <property type="protein sequence ID" value="TDT90757.1"/>
    <property type="molecule type" value="Genomic_DNA"/>
</dbReference>
<dbReference type="KEGG" id="dej:AWY79_15770"/>
<evidence type="ECO:0000313" key="2">
    <source>
        <dbReference type="EMBL" id="TDT90757.1"/>
    </source>
</evidence>
<evidence type="ECO:0000313" key="1">
    <source>
        <dbReference type="EMBL" id="AMK12453.1"/>
    </source>
</evidence>
<keyword evidence="3" id="KW-1185">Reference proteome</keyword>
<evidence type="ECO:0000313" key="3">
    <source>
        <dbReference type="Proteomes" id="UP000055611"/>
    </source>
</evidence>
<reference evidence="1 3" key="1">
    <citation type="journal article" date="2016" name="Front. Microbiol.">
        <title>Genome Sequence of the Piezophilic, Mesophilic Sulfate-Reducing Bacterium Desulfovibrio indicus J2T.</title>
        <authorList>
            <person name="Cao J."/>
            <person name="Maignien L."/>
            <person name="Shao Z."/>
            <person name="Alain K."/>
            <person name="Jebbar M."/>
        </authorList>
    </citation>
    <scope>NUCLEOTIDE SEQUENCE [LARGE SCALE GENOMIC DNA]</scope>
    <source>
        <strain evidence="1 3">J2</strain>
    </source>
</reference>
<dbReference type="Proteomes" id="UP000295506">
    <property type="component" value="Unassembled WGS sequence"/>
</dbReference>
<dbReference type="EMBL" id="CP014206">
    <property type="protein sequence ID" value="AMK12453.1"/>
    <property type="molecule type" value="Genomic_DNA"/>
</dbReference>
<gene>
    <name evidence="1" type="ORF">AWY79_15770</name>
    <name evidence="2" type="ORF">EDC59_102187</name>
</gene>
<dbReference type="Proteomes" id="UP000055611">
    <property type="component" value="Chromosome"/>
</dbReference>
<sequence length="99" mass="11636">MERADIERIFETFFEKYKKTEGDRTSWSAFWADVSDKGTLEINMTKCPRGTIFKIFVDKKKVAEVSGWDEFFKAAKDLEASHPGLYDEDRFFGEMEFVI</sequence>
<protein>
    <submittedName>
        <fullName evidence="2">Uncharacterized protein</fullName>
    </submittedName>
</protein>
<name>A0A126QQX3_9BACT</name>
<reference evidence="2 4" key="2">
    <citation type="submission" date="2019-03" db="EMBL/GenBank/DDBJ databases">
        <title>Genomic Encyclopedia of Type Strains, Phase IV (KMG-IV): sequencing the most valuable type-strain genomes for metagenomic binning, comparative biology and taxonomic classification.</title>
        <authorList>
            <person name="Goeker M."/>
        </authorList>
    </citation>
    <scope>NUCLEOTIDE SEQUENCE [LARGE SCALE GENOMIC DNA]</scope>
    <source>
        <strain evidence="2 4">DSM 101483</strain>
    </source>
</reference>
<evidence type="ECO:0000313" key="4">
    <source>
        <dbReference type="Proteomes" id="UP000295506"/>
    </source>
</evidence>
<proteinExistence type="predicted"/>
<dbReference type="AlphaFoldDB" id="A0A126QQX3"/>
<accession>A0A126QQX3</accession>
<dbReference type="RefSeq" id="WP_066806032.1">
    <property type="nucleotide sequence ID" value="NZ_CP014206.1"/>
</dbReference>
<organism evidence="2 4">
    <name type="scientific">Pseudodesulfovibrio indicus</name>
    <dbReference type="NCBI Taxonomy" id="1716143"/>
    <lineage>
        <taxon>Bacteria</taxon>
        <taxon>Pseudomonadati</taxon>
        <taxon>Thermodesulfobacteriota</taxon>
        <taxon>Desulfovibrionia</taxon>
        <taxon>Desulfovibrionales</taxon>
        <taxon>Desulfovibrionaceae</taxon>
    </lineage>
</organism>
<dbReference type="OrthoDB" id="5458690at2"/>